<accession>A0A7J6VTD7</accession>
<dbReference type="PANTHER" id="PTHR19375">
    <property type="entry name" value="HEAT SHOCK PROTEIN 70KDA"/>
    <property type="match status" value="1"/>
</dbReference>
<proteinExistence type="inferred from homology"/>
<feature type="non-terminal residue" evidence="4">
    <location>
        <position position="100"/>
    </location>
</feature>
<dbReference type="Pfam" id="PF00012">
    <property type="entry name" value="HSP70"/>
    <property type="match status" value="1"/>
</dbReference>
<dbReference type="GO" id="GO:0005524">
    <property type="term" value="F:ATP binding"/>
    <property type="evidence" value="ECO:0007669"/>
    <property type="project" value="UniProtKB-KW"/>
</dbReference>
<protein>
    <submittedName>
        <fullName evidence="4">Chaperone protein dnak</fullName>
    </submittedName>
</protein>
<evidence type="ECO:0000313" key="4">
    <source>
        <dbReference type="EMBL" id="KAF5188041.1"/>
    </source>
</evidence>
<name>A0A7J6VTD7_THATH</name>
<keyword evidence="5" id="KW-1185">Reference proteome</keyword>
<dbReference type="GO" id="GO:0140662">
    <property type="term" value="F:ATP-dependent protein folding chaperone"/>
    <property type="evidence" value="ECO:0007669"/>
    <property type="project" value="InterPro"/>
</dbReference>
<evidence type="ECO:0000256" key="1">
    <source>
        <dbReference type="ARBA" id="ARBA00007381"/>
    </source>
</evidence>
<dbReference type="EMBL" id="JABWDY010027261">
    <property type="protein sequence ID" value="KAF5188041.1"/>
    <property type="molecule type" value="Genomic_DNA"/>
</dbReference>
<evidence type="ECO:0000256" key="3">
    <source>
        <dbReference type="ARBA" id="ARBA00022840"/>
    </source>
</evidence>
<dbReference type="InterPro" id="IPR013126">
    <property type="entry name" value="Hsp_70_fam"/>
</dbReference>
<reference evidence="4 5" key="1">
    <citation type="submission" date="2020-06" db="EMBL/GenBank/DDBJ databases">
        <title>Transcriptomic and genomic resources for Thalictrum thalictroides and T. hernandezii: Facilitating candidate gene discovery in an emerging model plant lineage.</title>
        <authorList>
            <person name="Arias T."/>
            <person name="Riano-Pachon D.M."/>
            <person name="Di Stilio V.S."/>
        </authorList>
    </citation>
    <scope>NUCLEOTIDE SEQUENCE [LARGE SCALE GENOMIC DNA]</scope>
    <source>
        <strain evidence="5">cv. WT478/WT964</strain>
        <tissue evidence="4">Leaves</tissue>
    </source>
</reference>
<evidence type="ECO:0000256" key="2">
    <source>
        <dbReference type="ARBA" id="ARBA00022741"/>
    </source>
</evidence>
<evidence type="ECO:0000313" key="5">
    <source>
        <dbReference type="Proteomes" id="UP000554482"/>
    </source>
</evidence>
<comment type="similarity">
    <text evidence="1">Belongs to the heat shock protein 70 family.</text>
</comment>
<keyword evidence="2" id="KW-0547">Nucleotide-binding</keyword>
<comment type="caution">
    <text evidence="4">The sequence shown here is derived from an EMBL/GenBank/DDBJ whole genome shotgun (WGS) entry which is preliminary data.</text>
</comment>
<sequence length="100" mass="10444">MFLDQKVAIAVLAVPPYFDDSQRAATKDAALIAGLKFFRIINEPTAAALAYGFGTDNATILVFHLGGGTCNVSVVEVGDGVFEVLSTSGDTNLGGDDFDK</sequence>
<dbReference type="AlphaFoldDB" id="A0A7J6VTD7"/>
<dbReference type="OrthoDB" id="3789372at2759"/>
<dbReference type="FunFam" id="3.30.420.40:FF:000028">
    <property type="entry name" value="heat shock 70 kDa protein-like"/>
    <property type="match status" value="1"/>
</dbReference>
<dbReference type="PRINTS" id="PR00301">
    <property type="entry name" value="HEATSHOCK70"/>
</dbReference>
<dbReference type="Gene3D" id="3.30.420.40">
    <property type="match status" value="2"/>
</dbReference>
<dbReference type="InterPro" id="IPR043129">
    <property type="entry name" value="ATPase_NBD"/>
</dbReference>
<organism evidence="4 5">
    <name type="scientific">Thalictrum thalictroides</name>
    <name type="common">Rue-anemone</name>
    <name type="synonym">Anemone thalictroides</name>
    <dbReference type="NCBI Taxonomy" id="46969"/>
    <lineage>
        <taxon>Eukaryota</taxon>
        <taxon>Viridiplantae</taxon>
        <taxon>Streptophyta</taxon>
        <taxon>Embryophyta</taxon>
        <taxon>Tracheophyta</taxon>
        <taxon>Spermatophyta</taxon>
        <taxon>Magnoliopsida</taxon>
        <taxon>Ranunculales</taxon>
        <taxon>Ranunculaceae</taxon>
        <taxon>Thalictroideae</taxon>
        <taxon>Thalictrum</taxon>
    </lineage>
</organism>
<keyword evidence="3" id="KW-0067">ATP-binding</keyword>
<dbReference type="SUPFAM" id="SSF53067">
    <property type="entry name" value="Actin-like ATPase domain"/>
    <property type="match status" value="1"/>
</dbReference>
<gene>
    <name evidence="4" type="ORF">FRX31_022373</name>
</gene>
<dbReference type="Proteomes" id="UP000554482">
    <property type="component" value="Unassembled WGS sequence"/>
</dbReference>